<evidence type="ECO:0000256" key="7">
    <source>
        <dbReference type="ARBA" id="ARBA00023136"/>
    </source>
</evidence>
<dbReference type="OrthoDB" id="9811975at2"/>
<evidence type="ECO:0000313" key="10">
    <source>
        <dbReference type="Proteomes" id="UP000188324"/>
    </source>
</evidence>
<dbReference type="STRING" id="1610493.RPIT_10475"/>
<dbReference type="GO" id="GO:0022857">
    <property type="term" value="F:transmembrane transporter activity"/>
    <property type="evidence" value="ECO:0007669"/>
    <property type="project" value="InterPro"/>
</dbReference>
<accession>A0A1Q2CGC4</accession>
<keyword evidence="3" id="KW-0813">Transport</keyword>
<feature type="transmembrane region" description="Helical" evidence="8">
    <location>
        <begin position="314"/>
        <end position="334"/>
    </location>
</feature>
<dbReference type="CDD" id="cd06550">
    <property type="entry name" value="TM_ABC_iron-siderophores_like"/>
    <property type="match status" value="1"/>
</dbReference>
<dbReference type="InterPro" id="IPR000522">
    <property type="entry name" value="ABC_transptr_permease_BtuC"/>
</dbReference>
<dbReference type="KEGG" id="tfl:RPIT_10475"/>
<evidence type="ECO:0000256" key="2">
    <source>
        <dbReference type="ARBA" id="ARBA00007935"/>
    </source>
</evidence>
<dbReference type="GO" id="GO:0033214">
    <property type="term" value="P:siderophore-iron import into cell"/>
    <property type="evidence" value="ECO:0007669"/>
    <property type="project" value="TreeGrafter"/>
</dbReference>
<dbReference type="Proteomes" id="UP000188324">
    <property type="component" value="Chromosome"/>
</dbReference>
<feature type="transmembrane region" description="Helical" evidence="8">
    <location>
        <begin position="247"/>
        <end position="275"/>
    </location>
</feature>
<dbReference type="PANTHER" id="PTHR30472">
    <property type="entry name" value="FERRIC ENTEROBACTIN TRANSPORT SYSTEM PERMEASE PROTEIN"/>
    <property type="match status" value="1"/>
</dbReference>
<feature type="transmembrane region" description="Helical" evidence="8">
    <location>
        <begin position="205"/>
        <end position="227"/>
    </location>
</feature>
<proteinExistence type="inferred from homology"/>
<evidence type="ECO:0000256" key="1">
    <source>
        <dbReference type="ARBA" id="ARBA00004651"/>
    </source>
</evidence>
<feature type="transmembrane region" description="Helical" evidence="8">
    <location>
        <begin position="21"/>
        <end position="43"/>
    </location>
</feature>
<evidence type="ECO:0000256" key="3">
    <source>
        <dbReference type="ARBA" id="ARBA00022448"/>
    </source>
</evidence>
<keyword evidence="6 8" id="KW-1133">Transmembrane helix</keyword>
<dbReference type="AlphaFoldDB" id="A0A1Q2CGC4"/>
<feature type="transmembrane region" description="Helical" evidence="8">
    <location>
        <begin position="153"/>
        <end position="176"/>
    </location>
</feature>
<comment type="subcellular location">
    <subcellularLocation>
        <location evidence="1">Cell membrane</location>
        <topology evidence="1">Multi-pass membrane protein</topology>
    </subcellularLocation>
</comment>
<name>A0A1Q2CGC4_9ACTN</name>
<dbReference type="Gene3D" id="1.10.3470.10">
    <property type="entry name" value="ABC transporter involved in vitamin B12 uptake, BtuC"/>
    <property type="match status" value="1"/>
</dbReference>
<dbReference type="InterPro" id="IPR037294">
    <property type="entry name" value="ABC_BtuC-like"/>
</dbReference>
<feature type="transmembrane region" description="Helical" evidence="8">
    <location>
        <begin position="72"/>
        <end position="92"/>
    </location>
</feature>
<keyword evidence="10" id="KW-1185">Reference proteome</keyword>
<dbReference type="EMBL" id="CP019605">
    <property type="protein sequence ID" value="AQP45168.1"/>
    <property type="molecule type" value="Genomic_DNA"/>
</dbReference>
<evidence type="ECO:0000256" key="6">
    <source>
        <dbReference type="ARBA" id="ARBA00022989"/>
    </source>
</evidence>
<evidence type="ECO:0000256" key="8">
    <source>
        <dbReference type="SAM" id="Phobius"/>
    </source>
</evidence>
<feature type="transmembrane region" description="Helical" evidence="8">
    <location>
        <begin position="287"/>
        <end position="308"/>
    </location>
</feature>
<evidence type="ECO:0000256" key="4">
    <source>
        <dbReference type="ARBA" id="ARBA00022475"/>
    </source>
</evidence>
<keyword evidence="5 8" id="KW-0812">Transmembrane</keyword>
<dbReference type="RefSeq" id="WP_077342960.1">
    <property type="nucleotide sequence ID" value="NZ_CP019605.1"/>
</dbReference>
<keyword evidence="4" id="KW-1003">Cell membrane</keyword>
<feature type="transmembrane region" description="Helical" evidence="8">
    <location>
        <begin position="104"/>
        <end position="122"/>
    </location>
</feature>
<gene>
    <name evidence="9" type="ORF">RPIT_10475</name>
</gene>
<reference evidence="9 10" key="1">
    <citation type="journal article" date="2016" name="Int. J. Syst. Evol. Microbiol.">
        <title>Tessaracoccus flavus sp. nov., isolated from the drainage system of a lindane-producing factory.</title>
        <authorList>
            <person name="Kumari R."/>
            <person name="Singh P."/>
            <person name="Schumann P."/>
            <person name="Lal R."/>
        </authorList>
    </citation>
    <scope>NUCLEOTIDE SEQUENCE [LARGE SCALE GENOMIC DNA]</scope>
    <source>
        <strain evidence="9 10">RP1T</strain>
    </source>
</reference>
<evidence type="ECO:0000256" key="5">
    <source>
        <dbReference type="ARBA" id="ARBA00022692"/>
    </source>
</evidence>
<comment type="similarity">
    <text evidence="2">Belongs to the binding-protein-dependent transport system permease family. FecCD subfamily.</text>
</comment>
<dbReference type="Pfam" id="PF01032">
    <property type="entry name" value="FecCD"/>
    <property type="match status" value="1"/>
</dbReference>
<protein>
    <submittedName>
        <fullName evidence="9">Iron ABC transporter permease</fullName>
    </submittedName>
</protein>
<sequence length="340" mass="35498">MSTLTLDRPTTGVAPDRPFNWAILSALLGVLVLSGVSVFTGVADLSPIDFLTGTATDEQKLNLVASRIPRTAAVLLAGASLALAGLLMQMLVRNRFVEPSTVGTSESAAVGLLIVAMLFPAAPLPLKMLVAIITALIGTALFLRVIRSLPPHAPVVAIPLVGIMLAGIIAAGTTFVAQRNDLLQSLGIWMAGDFSGVLRGRYEGLWLLAGVGVLMWLFADRFTVASLGKDTATSLGLSYRMTLNLGLGLVAVASAVTLVIVGSIAFVGLIVPNLISMWRGDNLRRNIGWAALAGSGFVLVCDLIARTINHPYEVPVGTVSGIIGGAIFLGLLLTGKLRVR</sequence>
<evidence type="ECO:0000313" key="9">
    <source>
        <dbReference type="EMBL" id="AQP45168.1"/>
    </source>
</evidence>
<dbReference type="SUPFAM" id="SSF81345">
    <property type="entry name" value="ABC transporter involved in vitamin B12 uptake, BtuC"/>
    <property type="match status" value="1"/>
</dbReference>
<keyword evidence="7 8" id="KW-0472">Membrane</keyword>
<dbReference type="GO" id="GO:0005886">
    <property type="term" value="C:plasma membrane"/>
    <property type="evidence" value="ECO:0007669"/>
    <property type="project" value="UniProtKB-SubCell"/>
</dbReference>
<organism evidence="9 10">
    <name type="scientific">Tessaracoccus flavus</name>
    <dbReference type="NCBI Taxonomy" id="1610493"/>
    <lineage>
        <taxon>Bacteria</taxon>
        <taxon>Bacillati</taxon>
        <taxon>Actinomycetota</taxon>
        <taxon>Actinomycetes</taxon>
        <taxon>Propionibacteriales</taxon>
        <taxon>Propionibacteriaceae</taxon>
        <taxon>Tessaracoccus</taxon>
    </lineage>
</organism>
<dbReference type="PANTHER" id="PTHR30472:SF27">
    <property type="entry name" value="PETROBACTIN IMPORT SYSTEM PERMEASE PROTEIN YCLN"/>
    <property type="match status" value="1"/>
</dbReference>